<dbReference type="InterPro" id="IPR018086">
    <property type="entry name" value="NADH_UbQ_OxRdtase_su1_CS"/>
</dbReference>
<dbReference type="STRING" id="767817.Desgi_2732"/>
<dbReference type="PROSITE" id="PS00668">
    <property type="entry name" value="COMPLEX1_ND1_2"/>
    <property type="match status" value="1"/>
</dbReference>
<feature type="transmembrane region" description="Helical" evidence="5">
    <location>
        <begin position="324"/>
        <end position="343"/>
    </location>
</feature>
<dbReference type="RefSeq" id="WP_006521867.1">
    <property type="nucleotide sequence ID" value="NC_021184.1"/>
</dbReference>
<keyword evidence="2 5" id="KW-0812">Transmembrane</keyword>
<keyword evidence="8" id="KW-1185">Reference proteome</keyword>
<sequence length="348" mass="39220">MFENLFVGIAEGLRSSLGGLPLEINEAIVMLVKLVGILLFILLSALWLVYMERKIAAFMQARLGPNRTGPKGLLQTTATIGKLMAKEIFINKEADKVCFLLASTLIFVPTLMVLAVIPFGKNMAAIDMNIGLLYLIAITSLDVILFWLSGWASNNKYSLIGGMRSVAQMVSYELPMVIVLLGVVMLTGTLNLSEIIEAQEHTWFIFTQPIAFIIYFICGLAECNRTPFDLVEGESELVQGFSTEYSGMAFAMFYLAEYANMVVICFMTAILFLGGWQAPFGWDFIPSWLWLFLKMYVMMFLMMQIRWTYPRFRVDQLMGFGWKVLLPLSLANVFITGAGMYIYRAIGW</sequence>
<accession>R4KR94</accession>
<feature type="transmembrane region" description="Helical" evidence="5">
    <location>
        <begin position="202"/>
        <end position="221"/>
    </location>
</feature>
<organism evidence="7 8">
    <name type="scientific">Desulfoscipio gibsoniae DSM 7213</name>
    <dbReference type="NCBI Taxonomy" id="767817"/>
    <lineage>
        <taxon>Bacteria</taxon>
        <taxon>Bacillati</taxon>
        <taxon>Bacillota</taxon>
        <taxon>Clostridia</taxon>
        <taxon>Eubacteriales</taxon>
        <taxon>Desulfallaceae</taxon>
        <taxon>Desulfoscipio</taxon>
    </lineage>
</organism>
<evidence type="ECO:0000256" key="5">
    <source>
        <dbReference type="HAMAP-Rule" id="MF_01350"/>
    </source>
</evidence>
<reference evidence="7 8" key="1">
    <citation type="submission" date="2012-01" db="EMBL/GenBank/DDBJ databases">
        <title>Complete sequence of Desulfotomaculum gibsoniae DSM 7213.</title>
        <authorList>
            <consortium name="US DOE Joint Genome Institute"/>
            <person name="Lucas S."/>
            <person name="Han J."/>
            <person name="Lapidus A."/>
            <person name="Cheng J.-F."/>
            <person name="Goodwin L."/>
            <person name="Pitluck S."/>
            <person name="Peters L."/>
            <person name="Ovchinnikova G."/>
            <person name="Teshima H."/>
            <person name="Detter J.C."/>
            <person name="Han C."/>
            <person name="Tapia R."/>
            <person name="Land M."/>
            <person name="Hauser L."/>
            <person name="Kyrpides N."/>
            <person name="Ivanova N."/>
            <person name="Pagani I."/>
            <person name="Parshina S."/>
            <person name="Plugge C."/>
            <person name="Muyzer G."/>
            <person name="Kuever J."/>
            <person name="Ivanova A."/>
            <person name="Nazina T."/>
            <person name="Klenk H.-P."/>
            <person name="Brambilla E."/>
            <person name="Spring S."/>
            <person name="Stams A.F."/>
            <person name="Woyke T."/>
        </authorList>
    </citation>
    <scope>NUCLEOTIDE SEQUENCE [LARGE SCALE GENOMIC DNA]</scope>
    <source>
        <strain evidence="7 8">DSM 7213</strain>
    </source>
</reference>
<feature type="transmembrane region" description="Helical" evidence="5">
    <location>
        <begin position="97"/>
        <end position="119"/>
    </location>
</feature>
<evidence type="ECO:0000256" key="4">
    <source>
        <dbReference type="ARBA" id="ARBA00023136"/>
    </source>
</evidence>
<dbReference type="HAMAP" id="MF_01350">
    <property type="entry name" value="NDH1_NuoH"/>
    <property type="match status" value="1"/>
</dbReference>
<proteinExistence type="inferred from homology"/>
<keyword evidence="5 7" id="KW-0830">Ubiquinone</keyword>
<dbReference type="Proteomes" id="UP000013520">
    <property type="component" value="Chromosome"/>
</dbReference>
<dbReference type="InterPro" id="IPR001694">
    <property type="entry name" value="NADH_UbQ_OxRdtase_su1/FPO"/>
</dbReference>
<evidence type="ECO:0000256" key="3">
    <source>
        <dbReference type="ARBA" id="ARBA00022989"/>
    </source>
</evidence>
<evidence type="ECO:0000256" key="6">
    <source>
        <dbReference type="RuleBase" id="RU000471"/>
    </source>
</evidence>
<comment type="function">
    <text evidence="5">NDH-1 shuttles electrons from NADH, via FMN and iron-sulfur (Fe-S) centers, to quinones in the respiratory chain. The immediate electron acceptor for the enzyme in this species is believed to be ubiquinone. Couples the redox reaction to proton translocation (for every two electrons transferred, four hydrogen ions are translocated across the cytoplasmic membrane), and thus conserves the redox energy in a proton gradient. This subunit may bind ubiquinone.</text>
</comment>
<comment type="similarity">
    <text evidence="5 6">Belongs to the complex I subunit 1 family.</text>
</comment>
<dbReference type="OrthoDB" id="9803734at2"/>
<dbReference type="HOGENOM" id="CLU_015134_0_1_9"/>
<dbReference type="NCBIfam" id="NF004741">
    <property type="entry name" value="PRK06076.1-2"/>
    <property type="match status" value="1"/>
</dbReference>
<evidence type="ECO:0000313" key="8">
    <source>
        <dbReference type="Proteomes" id="UP000013520"/>
    </source>
</evidence>
<dbReference type="AlphaFoldDB" id="R4KR94"/>
<dbReference type="eggNOG" id="COG1005">
    <property type="taxonomic scope" value="Bacteria"/>
</dbReference>
<dbReference type="PANTHER" id="PTHR11432:SF3">
    <property type="entry name" value="NADH-UBIQUINONE OXIDOREDUCTASE CHAIN 1"/>
    <property type="match status" value="1"/>
</dbReference>
<dbReference type="PANTHER" id="PTHR11432">
    <property type="entry name" value="NADH DEHYDROGENASE SUBUNIT 1"/>
    <property type="match status" value="1"/>
</dbReference>
<keyword evidence="4 5" id="KW-0472">Membrane</keyword>
<feature type="transmembrane region" description="Helical" evidence="5">
    <location>
        <begin position="131"/>
        <end position="149"/>
    </location>
</feature>
<gene>
    <name evidence="5" type="primary">nuoH</name>
    <name evidence="7" type="ORF">Desgi_2732</name>
</gene>
<feature type="transmembrane region" description="Helical" evidence="5">
    <location>
        <begin position="284"/>
        <end position="303"/>
    </location>
</feature>
<dbReference type="EMBL" id="CP003273">
    <property type="protein sequence ID" value="AGL02136.1"/>
    <property type="molecule type" value="Genomic_DNA"/>
</dbReference>
<dbReference type="Pfam" id="PF00146">
    <property type="entry name" value="NADHdh"/>
    <property type="match status" value="1"/>
</dbReference>
<feature type="transmembrane region" description="Helical" evidence="5">
    <location>
        <begin position="258"/>
        <end position="278"/>
    </location>
</feature>
<name>R4KR94_9FIRM</name>
<comment type="catalytic activity">
    <reaction evidence="5">
        <text>a quinone + NADH + 5 H(+)(in) = a quinol + NAD(+) + 4 H(+)(out)</text>
        <dbReference type="Rhea" id="RHEA:57888"/>
        <dbReference type="ChEBI" id="CHEBI:15378"/>
        <dbReference type="ChEBI" id="CHEBI:24646"/>
        <dbReference type="ChEBI" id="CHEBI:57540"/>
        <dbReference type="ChEBI" id="CHEBI:57945"/>
        <dbReference type="ChEBI" id="CHEBI:132124"/>
    </reaction>
</comment>
<comment type="subcellular location">
    <subcellularLocation>
        <location evidence="5 6">Cell membrane</location>
        <topology evidence="5 6">Multi-pass membrane protein</topology>
    </subcellularLocation>
    <subcellularLocation>
        <location evidence="1">Membrane</location>
        <topology evidence="1">Multi-pass membrane protein</topology>
    </subcellularLocation>
</comment>
<keyword evidence="5" id="KW-1278">Translocase</keyword>
<keyword evidence="5 6" id="KW-0520">NAD</keyword>
<comment type="subunit">
    <text evidence="5">NDH-1 is composed of 14 different subunits. Subunits NuoA, H, J, K, L, M, N constitute the membrane sector of the complex.</text>
</comment>
<dbReference type="GO" id="GO:0005886">
    <property type="term" value="C:plasma membrane"/>
    <property type="evidence" value="ECO:0007669"/>
    <property type="project" value="UniProtKB-SubCell"/>
</dbReference>
<feature type="transmembrane region" description="Helical" evidence="5">
    <location>
        <begin position="170"/>
        <end position="190"/>
    </location>
</feature>
<dbReference type="GO" id="GO:0003954">
    <property type="term" value="F:NADH dehydrogenase activity"/>
    <property type="evidence" value="ECO:0007669"/>
    <property type="project" value="TreeGrafter"/>
</dbReference>
<dbReference type="GO" id="GO:0009060">
    <property type="term" value="P:aerobic respiration"/>
    <property type="evidence" value="ECO:0007669"/>
    <property type="project" value="TreeGrafter"/>
</dbReference>
<keyword evidence="3 5" id="KW-1133">Transmembrane helix</keyword>
<dbReference type="KEGG" id="dgi:Desgi_2732"/>
<feature type="transmembrane region" description="Helical" evidence="5">
    <location>
        <begin position="27"/>
        <end position="50"/>
    </location>
</feature>
<dbReference type="EC" id="7.1.1.-" evidence="5"/>
<evidence type="ECO:0000313" key="7">
    <source>
        <dbReference type="EMBL" id="AGL02136.1"/>
    </source>
</evidence>
<evidence type="ECO:0000256" key="1">
    <source>
        <dbReference type="ARBA" id="ARBA00004141"/>
    </source>
</evidence>
<dbReference type="GO" id="GO:0048038">
    <property type="term" value="F:quinone binding"/>
    <property type="evidence" value="ECO:0007669"/>
    <property type="project" value="UniProtKB-KW"/>
</dbReference>
<keyword evidence="5" id="KW-1003">Cell membrane</keyword>
<protein>
    <recommendedName>
        <fullName evidence="5">NADH-quinone oxidoreductase subunit H</fullName>
        <ecNumber evidence="5">7.1.1.-</ecNumber>
    </recommendedName>
    <alternativeName>
        <fullName evidence="5">NADH dehydrogenase I subunit H</fullName>
    </alternativeName>
    <alternativeName>
        <fullName evidence="5">NDH-1 subunit H</fullName>
    </alternativeName>
</protein>
<keyword evidence="5" id="KW-0874">Quinone</keyword>
<dbReference type="GO" id="GO:0016655">
    <property type="term" value="F:oxidoreductase activity, acting on NAD(P)H, quinone or similar compound as acceptor"/>
    <property type="evidence" value="ECO:0007669"/>
    <property type="project" value="UniProtKB-UniRule"/>
</dbReference>
<evidence type="ECO:0000256" key="2">
    <source>
        <dbReference type="ARBA" id="ARBA00022692"/>
    </source>
</evidence>